<keyword evidence="1" id="KW-0732">Signal</keyword>
<feature type="chain" id="PRO_5038090506" evidence="1">
    <location>
        <begin position="19"/>
        <end position="460"/>
    </location>
</feature>
<evidence type="ECO:0000256" key="1">
    <source>
        <dbReference type="SAM" id="SignalP"/>
    </source>
</evidence>
<name>A0A976QRV1_THEOR</name>
<dbReference type="Proteomes" id="UP000244803">
    <property type="component" value="Chromosome 4"/>
</dbReference>
<proteinExistence type="predicted"/>
<gene>
    <name evidence="2" type="ORF">MACJ_003058</name>
</gene>
<dbReference type="EMBL" id="CP056067">
    <property type="protein sequence ID" value="UKJ89804.2"/>
    <property type="molecule type" value="Genomic_DNA"/>
</dbReference>
<reference evidence="2" key="1">
    <citation type="submission" date="2022-07" db="EMBL/GenBank/DDBJ databases">
        <title>Evaluation of T. orientalis genome assembly methods using nanopore sequencing and analysis of variation between genomes.</title>
        <authorList>
            <person name="Yam J."/>
            <person name="Micallef M.L."/>
            <person name="Liu M."/>
            <person name="Djordjevic S.P."/>
            <person name="Bogema D.R."/>
            <person name="Jenkins C."/>
        </authorList>
    </citation>
    <scope>NUCLEOTIDE SEQUENCE</scope>
    <source>
        <strain evidence="2">Fish Creek</strain>
    </source>
</reference>
<dbReference type="OrthoDB" id="10427354at2759"/>
<dbReference type="AlphaFoldDB" id="A0A976QRV1"/>
<evidence type="ECO:0000313" key="2">
    <source>
        <dbReference type="EMBL" id="UKJ89804.2"/>
    </source>
</evidence>
<evidence type="ECO:0000313" key="3">
    <source>
        <dbReference type="Proteomes" id="UP000244803"/>
    </source>
</evidence>
<feature type="signal peptide" evidence="1">
    <location>
        <begin position="1"/>
        <end position="18"/>
    </location>
</feature>
<organism evidence="2 3">
    <name type="scientific">Theileria orientalis</name>
    <dbReference type="NCBI Taxonomy" id="68886"/>
    <lineage>
        <taxon>Eukaryota</taxon>
        <taxon>Sar</taxon>
        <taxon>Alveolata</taxon>
        <taxon>Apicomplexa</taxon>
        <taxon>Aconoidasida</taxon>
        <taxon>Piroplasmida</taxon>
        <taxon>Theileriidae</taxon>
        <taxon>Theileria</taxon>
    </lineage>
</organism>
<accession>A0A976QRV1</accession>
<sequence>MEFKLIILFLFLINKVYSINPRCNIIFENLNFAQIAKGNNIVFKDRYINSGGVLGSVLISTKNPAFVRSPSFTLSIFNKKGLNLSKDNADGFNKLDEQKSETNQPRLNTDESQTVGEFNISTQKNADFTSLSQKQDSVYEHANFNGFNAQNRAEAVPSVLNNSESSHFTHTTTVASCKLVKHNEGAVERLLARLNVKRDLQSVTDKLKKIKQGVVSALYPSGASKQVVHFTNWKMLERTLLSMSSTVALNVKPLSVADVPDDKNMVGFLKSKLAKTKLSSLLFASLFKDLVSRVLNFYWFNKCIRVADNPRAYKMMSTLGFSILTLWDFFINLNTLEPKTVLLAVNHVFKQIFTQTSNAINQHYYSTSYYLNDQKEVNPLVELSPNDKQPVPLNGFKDEFSFIFDILGMSLGMYVSYLINEVNSNELKLFTIGSNLLLSNLITLILSRFLKMTEFAKSTV</sequence>
<protein>
    <submittedName>
        <fullName evidence="2">Uncharacterized protein</fullName>
    </submittedName>
</protein>